<name>A0AAV1TMZ0_9STRA</name>
<reference evidence="2" key="1">
    <citation type="submission" date="2024-01" db="EMBL/GenBank/DDBJ databases">
        <authorList>
            <person name="Webb A."/>
        </authorList>
    </citation>
    <scope>NUCLEOTIDE SEQUENCE</scope>
    <source>
        <strain evidence="2">Pm1</strain>
    </source>
</reference>
<organism evidence="2 3">
    <name type="scientific">Peronospora matthiolae</name>
    <dbReference type="NCBI Taxonomy" id="2874970"/>
    <lineage>
        <taxon>Eukaryota</taxon>
        <taxon>Sar</taxon>
        <taxon>Stramenopiles</taxon>
        <taxon>Oomycota</taxon>
        <taxon>Peronosporomycetes</taxon>
        <taxon>Peronosporales</taxon>
        <taxon>Peronosporaceae</taxon>
        <taxon>Peronospora</taxon>
    </lineage>
</organism>
<feature type="signal peptide" evidence="1">
    <location>
        <begin position="1"/>
        <end position="30"/>
    </location>
</feature>
<proteinExistence type="predicted"/>
<sequence>MYGLKTPGLCALRLLCSASVILTPIQSTLQVSNGTILVQMRLSHLVLLPYAACLGMIQHPVEVTDSGTINEASHGISVPQETERVIELTPAKPEKALALGGGNEKHGLIWYTRGLERLVGKLAMRFEACGSRISTRTVGRRPLRSQLLKNFSTSSQSI</sequence>
<gene>
    <name evidence="2" type="ORF">PM001_LOCUS7818</name>
</gene>
<evidence type="ECO:0000256" key="1">
    <source>
        <dbReference type="SAM" id="SignalP"/>
    </source>
</evidence>
<dbReference type="AlphaFoldDB" id="A0AAV1TMZ0"/>
<dbReference type="EMBL" id="CAKLBY020000066">
    <property type="protein sequence ID" value="CAK7922647.1"/>
    <property type="molecule type" value="Genomic_DNA"/>
</dbReference>
<evidence type="ECO:0000313" key="2">
    <source>
        <dbReference type="EMBL" id="CAK7922647.1"/>
    </source>
</evidence>
<protein>
    <recommendedName>
        <fullName evidence="4">Secreted protein</fullName>
    </recommendedName>
</protein>
<evidence type="ECO:0000313" key="3">
    <source>
        <dbReference type="Proteomes" id="UP001162060"/>
    </source>
</evidence>
<keyword evidence="1" id="KW-0732">Signal</keyword>
<accession>A0AAV1TMZ0</accession>
<comment type="caution">
    <text evidence="2">The sequence shown here is derived from an EMBL/GenBank/DDBJ whole genome shotgun (WGS) entry which is preliminary data.</text>
</comment>
<dbReference type="Proteomes" id="UP001162060">
    <property type="component" value="Unassembled WGS sequence"/>
</dbReference>
<feature type="chain" id="PRO_5043449494" description="Secreted protein" evidence="1">
    <location>
        <begin position="31"/>
        <end position="158"/>
    </location>
</feature>
<evidence type="ECO:0008006" key="4">
    <source>
        <dbReference type="Google" id="ProtNLM"/>
    </source>
</evidence>